<dbReference type="AlphaFoldDB" id="A0A9X0R795"/>
<accession>A0A9X0R795</accession>
<name>A0A9X0R795_VIBME</name>
<dbReference type="InterPro" id="IPR016866">
    <property type="entry name" value="UCP028069"/>
</dbReference>
<dbReference type="PIRSF" id="PIRSF028069">
    <property type="entry name" value="UCP028069"/>
    <property type="match status" value="1"/>
</dbReference>
<organism evidence="2 3">
    <name type="scientific">Vibrio metschnikovii</name>
    <dbReference type="NCBI Taxonomy" id="28172"/>
    <lineage>
        <taxon>Bacteria</taxon>
        <taxon>Pseudomonadati</taxon>
        <taxon>Pseudomonadota</taxon>
        <taxon>Gammaproteobacteria</taxon>
        <taxon>Vibrionales</taxon>
        <taxon>Vibrionaceae</taxon>
        <taxon>Vibrio</taxon>
    </lineage>
</organism>
<keyword evidence="3" id="KW-1185">Reference proteome</keyword>
<evidence type="ECO:0000313" key="3">
    <source>
        <dbReference type="Proteomes" id="UP000615796"/>
    </source>
</evidence>
<proteinExistence type="predicted"/>
<comment type="caution">
    <text evidence="2">The sequence shown here is derived from an EMBL/GenBank/DDBJ whole genome shotgun (WGS) entry which is preliminary data.</text>
</comment>
<sequence length="255" mass="28966">MNLTKPSLILFSALSVLSAHASVLDDAKTIQKTTNRASAVSQQNVDKSAEATLSLQADIERLNEEVKNLTIYRDHLLSLVASQESEMTSLDEQIIEVHQTRQGIVPLMYQMIDGLDVLISEDKPLRLSARQERLERLKELMQRSDVSDAEKYRRILEAYQIEMDYGTKLGVYQDRITLADKETIEADILYVGRVSLLARNRNGSRYWSWDQKQGQWQALSMKSKGDIDTAYQLAYQQIAPTLLYLPVSLTPAEAK</sequence>
<dbReference type="RefSeq" id="WP_187025821.1">
    <property type="nucleotide sequence ID" value="NZ_JACRUP010000004.1"/>
</dbReference>
<evidence type="ECO:0000313" key="2">
    <source>
        <dbReference type="EMBL" id="MBC5850963.1"/>
    </source>
</evidence>
<protein>
    <submittedName>
        <fullName evidence="2">DUF3450 domain-containing protein</fullName>
    </submittedName>
</protein>
<dbReference type="Proteomes" id="UP000615796">
    <property type="component" value="Unassembled WGS sequence"/>
</dbReference>
<evidence type="ECO:0000256" key="1">
    <source>
        <dbReference type="SAM" id="SignalP"/>
    </source>
</evidence>
<dbReference type="EMBL" id="JACRUP010000004">
    <property type="protein sequence ID" value="MBC5850963.1"/>
    <property type="molecule type" value="Genomic_DNA"/>
</dbReference>
<dbReference type="Pfam" id="PF11932">
    <property type="entry name" value="DUF3450"/>
    <property type="match status" value="1"/>
</dbReference>
<gene>
    <name evidence="2" type="ORF">H8Q88_08285</name>
</gene>
<feature type="chain" id="PRO_5040801258" evidence="1">
    <location>
        <begin position="22"/>
        <end position="255"/>
    </location>
</feature>
<feature type="signal peptide" evidence="1">
    <location>
        <begin position="1"/>
        <end position="21"/>
    </location>
</feature>
<reference evidence="2" key="1">
    <citation type="submission" date="2020-08" db="EMBL/GenBank/DDBJ databases">
        <title>Genome Sequencing and Pan-Genome Analysis of Migratory bird Vibrio Strains, Inner Mongolia.</title>
        <authorList>
            <person name="Zheng L."/>
        </authorList>
    </citation>
    <scope>NUCLEOTIDE SEQUENCE</scope>
    <source>
        <strain evidence="2">M13F</strain>
    </source>
</reference>
<keyword evidence="1" id="KW-0732">Signal</keyword>